<dbReference type="PROSITE" id="PS50968">
    <property type="entry name" value="BIOTINYL_LIPOYL"/>
    <property type="match status" value="1"/>
</dbReference>
<evidence type="ECO:0000259" key="2">
    <source>
        <dbReference type="PROSITE" id="PS50968"/>
    </source>
</evidence>
<dbReference type="Pfam" id="PF00364">
    <property type="entry name" value="Biotin_lipoyl"/>
    <property type="match status" value="1"/>
</dbReference>
<dbReference type="PROSITE" id="PS00188">
    <property type="entry name" value="BIOTIN"/>
    <property type="match status" value="1"/>
</dbReference>
<proteinExistence type="predicted"/>
<dbReference type="PANTHER" id="PTHR45266:SF3">
    <property type="entry name" value="OXALOACETATE DECARBOXYLASE ALPHA CHAIN"/>
    <property type="match status" value="1"/>
</dbReference>
<dbReference type="CDD" id="cd06850">
    <property type="entry name" value="biotinyl_domain"/>
    <property type="match status" value="1"/>
</dbReference>
<dbReference type="InterPro" id="IPR050709">
    <property type="entry name" value="Biotin_Carboxyl_Carrier/Decarb"/>
</dbReference>
<gene>
    <name evidence="3" type="ORF">ACFQ21_25155</name>
</gene>
<accession>A0ABW3K939</accession>
<name>A0ABW3K939_9BACT</name>
<dbReference type="Gene3D" id="2.40.50.100">
    <property type="match status" value="1"/>
</dbReference>
<reference evidence="4" key="1">
    <citation type="journal article" date="2019" name="Int. J. Syst. Evol. Microbiol.">
        <title>The Global Catalogue of Microorganisms (GCM) 10K type strain sequencing project: providing services to taxonomists for standard genome sequencing and annotation.</title>
        <authorList>
            <consortium name="The Broad Institute Genomics Platform"/>
            <consortium name="The Broad Institute Genome Sequencing Center for Infectious Disease"/>
            <person name="Wu L."/>
            <person name="Ma J."/>
        </authorList>
    </citation>
    <scope>NUCLEOTIDE SEQUENCE [LARGE SCALE GENOMIC DNA]</scope>
    <source>
        <strain evidence="4">CCUG 58938</strain>
    </source>
</reference>
<dbReference type="SUPFAM" id="SSF51230">
    <property type="entry name" value="Single hybrid motif"/>
    <property type="match status" value="1"/>
</dbReference>
<feature type="domain" description="Lipoyl-binding" evidence="2">
    <location>
        <begin position="83"/>
        <end position="164"/>
    </location>
</feature>
<dbReference type="RefSeq" id="WP_377584037.1">
    <property type="nucleotide sequence ID" value="NZ_JBHTKA010000008.1"/>
</dbReference>
<dbReference type="InterPro" id="IPR011053">
    <property type="entry name" value="Single_hybrid_motif"/>
</dbReference>
<evidence type="ECO:0000313" key="3">
    <source>
        <dbReference type="EMBL" id="MFD1002638.1"/>
    </source>
</evidence>
<evidence type="ECO:0000256" key="1">
    <source>
        <dbReference type="ARBA" id="ARBA00023267"/>
    </source>
</evidence>
<dbReference type="InterPro" id="IPR000089">
    <property type="entry name" value="Biotin_lipoyl"/>
</dbReference>
<sequence>MYKAIVNKKSFDITSSEDGFVVNGKPVAWDLVKVDDGYFHILLEQKSYRAELVKADHATKTFTLKINGKIYTVALKDRFDLLLEKMGMNNTSSGKINSLKAPMPGLIIDLKVKAGDTVKQNDPLLILEAMKMENIIKSPGEGVVKLVKIKKGDSVEKNQVLIEF</sequence>
<dbReference type="Proteomes" id="UP001597112">
    <property type="component" value="Unassembled WGS sequence"/>
</dbReference>
<evidence type="ECO:0000313" key="4">
    <source>
        <dbReference type="Proteomes" id="UP001597112"/>
    </source>
</evidence>
<keyword evidence="1" id="KW-0092">Biotin</keyword>
<organism evidence="3 4">
    <name type="scientific">Ohtaekwangia kribbensis</name>
    <dbReference type="NCBI Taxonomy" id="688913"/>
    <lineage>
        <taxon>Bacteria</taxon>
        <taxon>Pseudomonadati</taxon>
        <taxon>Bacteroidota</taxon>
        <taxon>Cytophagia</taxon>
        <taxon>Cytophagales</taxon>
        <taxon>Fulvivirgaceae</taxon>
        <taxon>Ohtaekwangia</taxon>
    </lineage>
</organism>
<dbReference type="InterPro" id="IPR001882">
    <property type="entry name" value="Biotin_BS"/>
</dbReference>
<dbReference type="PANTHER" id="PTHR45266">
    <property type="entry name" value="OXALOACETATE DECARBOXYLASE ALPHA CHAIN"/>
    <property type="match status" value="1"/>
</dbReference>
<comment type="caution">
    <text evidence="3">The sequence shown here is derived from an EMBL/GenBank/DDBJ whole genome shotgun (WGS) entry which is preliminary data.</text>
</comment>
<dbReference type="EMBL" id="JBHTKA010000008">
    <property type="protein sequence ID" value="MFD1002638.1"/>
    <property type="molecule type" value="Genomic_DNA"/>
</dbReference>
<keyword evidence="4" id="KW-1185">Reference proteome</keyword>
<protein>
    <submittedName>
        <fullName evidence="3">Acetyl-CoA carboxylase biotin carboxyl carrier protein subunit</fullName>
    </submittedName>
</protein>